<feature type="domain" description="Peptidase S8/S53" evidence="10">
    <location>
        <begin position="279"/>
        <end position="564"/>
    </location>
</feature>
<evidence type="ECO:0000256" key="3">
    <source>
        <dbReference type="ARBA" id="ARBA00022729"/>
    </source>
</evidence>
<evidence type="ECO:0000313" key="12">
    <source>
        <dbReference type="Proteomes" id="UP000195521"/>
    </source>
</evidence>
<dbReference type="InterPro" id="IPR015500">
    <property type="entry name" value="Peptidase_S8_subtilisin-rel"/>
</dbReference>
<dbReference type="Gene3D" id="3.40.50.200">
    <property type="entry name" value="Peptidase S8/S53 domain"/>
    <property type="match status" value="1"/>
</dbReference>
<accession>A0A1Y1JM70</accession>
<dbReference type="EMBL" id="BDQF01000011">
    <property type="protein sequence ID" value="GAW81483.1"/>
    <property type="molecule type" value="Genomic_DNA"/>
</dbReference>
<dbReference type="Proteomes" id="UP000195521">
    <property type="component" value="Unassembled WGS sequence"/>
</dbReference>
<dbReference type="GO" id="GO:0006508">
    <property type="term" value="P:proteolysis"/>
    <property type="evidence" value="ECO:0007669"/>
    <property type="project" value="UniProtKB-KW"/>
</dbReference>
<reference evidence="12" key="1">
    <citation type="submission" date="2017-04" db="EMBL/GenBank/DDBJ databases">
        <title>Plasmodium gonderi genome.</title>
        <authorList>
            <person name="Arisue N."/>
            <person name="Honma H."/>
            <person name="Kawai S."/>
            <person name="Tougan T."/>
            <person name="Tanabe K."/>
            <person name="Horii T."/>
        </authorList>
    </citation>
    <scope>NUCLEOTIDE SEQUENCE [LARGE SCALE GENOMIC DNA]</scope>
    <source>
        <strain evidence="12">ATCC 30045</strain>
    </source>
</reference>
<keyword evidence="12" id="KW-1185">Reference proteome</keyword>
<dbReference type="AlphaFoldDB" id="A0A1Y1JM70"/>
<evidence type="ECO:0000256" key="8">
    <source>
        <dbReference type="ARBA" id="ARBA00023619"/>
    </source>
</evidence>
<dbReference type="GeneID" id="39748206"/>
<dbReference type="InterPro" id="IPR022398">
    <property type="entry name" value="Peptidase_S8_His-AS"/>
</dbReference>
<dbReference type="InterPro" id="IPR051048">
    <property type="entry name" value="Peptidase_S8/S53_subtilisin"/>
</dbReference>
<evidence type="ECO:0000256" key="2">
    <source>
        <dbReference type="ARBA" id="ARBA00022670"/>
    </source>
</evidence>
<keyword evidence="4 9" id="KW-0378">Hydrolase</keyword>
<dbReference type="OMA" id="NNNVHTM"/>
<dbReference type="PROSITE" id="PS00136">
    <property type="entry name" value="SUBTILASE_ASP"/>
    <property type="match status" value="1"/>
</dbReference>
<name>A0A1Y1JM70_PLAGO</name>
<evidence type="ECO:0000256" key="5">
    <source>
        <dbReference type="ARBA" id="ARBA00022825"/>
    </source>
</evidence>
<dbReference type="Pfam" id="PF00082">
    <property type="entry name" value="Peptidase_S8"/>
    <property type="match status" value="1"/>
</dbReference>
<feature type="active site" description="Charge relay system" evidence="9">
    <location>
        <position position="286"/>
    </location>
</feature>
<dbReference type="InterPro" id="IPR000209">
    <property type="entry name" value="Peptidase_S8/S53_dom"/>
</dbReference>
<keyword evidence="3" id="KW-0732">Signal</keyword>
<dbReference type="RefSeq" id="XP_028544072.1">
    <property type="nucleotide sequence ID" value="XM_028688271.1"/>
</dbReference>
<evidence type="ECO:0000256" key="6">
    <source>
        <dbReference type="ARBA" id="ARBA00023145"/>
    </source>
</evidence>
<keyword evidence="6" id="KW-0865">Zymogen</keyword>
<evidence type="ECO:0000259" key="10">
    <source>
        <dbReference type="Pfam" id="PF00082"/>
    </source>
</evidence>
<feature type="active site" description="Charge relay system" evidence="9">
    <location>
        <position position="349"/>
    </location>
</feature>
<dbReference type="EC" id="3.4.21.62" evidence="8"/>
<dbReference type="GO" id="GO:0004252">
    <property type="term" value="F:serine-type endopeptidase activity"/>
    <property type="evidence" value="ECO:0007669"/>
    <property type="project" value="UniProtKB-UniRule"/>
</dbReference>
<evidence type="ECO:0000256" key="1">
    <source>
        <dbReference type="ARBA" id="ARBA00011073"/>
    </source>
</evidence>
<comment type="similarity">
    <text evidence="1 9">Belongs to the peptidase S8 family.</text>
</comment>
<gene>
    <name evidence="11" type="ORF">PGO_102410</name>
</gene>
<organism evidence="11 12">
    <name type="scientific">Plasmodium gonderi</name>
    <dbReference type="NCBI Taxonomy" id="77519"/>
    <lineage>
        <taxon>Eukaryota</taxon>
        <taxon>Sar</taxon>
        <taxon>Alveolata</taxon>
        <taxon>Apicomplexa</taxon>
        <taxon>Aconoidasida</taxon>
        <taxon>Haemosporida</taxon>
        <taxon>Plasmodiidae</taxon>
        <taxon>Plasmodium</taxon>
        <taxon>Plasmodium (Plasmodium)</taxon>
    </lineage>
</organism>
<keyword evidence="2 9" id="KW-0645">Protease</keyword>
<evidence type="ECO:0000256" key="7">
    <source>
        <dbReference type="ARBA" id="ARBA00023529"/>
    </source>
</evidence>
<evidence type="ECO:0000256" key="9">
    <source>
        <dbReference type="PROSITE-ProRule" id="PRU01240"/>
    </source>
</evidence>
<keyword evidence="5 9" id="KW-0720">Serine protease</keyword>
<protein>
    <recommendedName>
        <fullName evidence="8">subtilisin</fullName>
        <ecNumber evidence="8">3.4.21.62</ecNumber>
    </recommendedName>
</protein>
<dbReference type="PANTHER" id="PTHR43399:SF4">
    <property type="entry name" value="CELL WALL-ASSOCIATED PROTEASE"/>
    <property type="match status" value="1"/>
</dbReference>
<dbReference type="PROSITE" id="PS51892">
    <property type="entry name" value="SUBTILASE"/>
    <property type="match status" value="1"/>
</dbReference>
<feature type="active site" description="Charge relay system" evidence="9">
    <location>
        <position position="528"/>
    </location>
</feature>
<dbReference type="PROSITE" id="PS00137">
    <property type="entry name" value="SUBTILASE_HIS"/>
    <property type="match status" value="1"/>
</dbReference>
<dbReference type="OrthoDB" id="531541at2759"/>
<dbReference type="InterPro" id="IPR036852">
    <property type="entry name" value="Peptidase_S8/S53_dom_sf"/>
</dbReference>
<dbReference type="InterPro" id="IPR023827">
    <property type="entry name" value="Peptidase_S8_Asp-AS"/>
</dbReference>
<dbReference type="PRINTS" id="PR00723">
    <property type="entry name" value="SUBTILISIN"/>
</dbReference>
<comment type="caution">
    <text evidence="11">The sequence shown here is derived from an EMBL/GenBank/DDBJ whole genome shotgun (WGS) entry which is preliminary data.</text>
</comment>
<comment type="catalytic activity">
    <reaction evidence="7">
        <text>Hydrolysis of proteins with broad specificity for peptide bonds, and a preference for a large uncharged residue in P1. Hydrolyzes peptide amides.</text>
        <dbReference type="EC" id="3.4.21.62"/>
    </reaction>
</comment>
<evidence type="ECO:0000256" key="4">
    <source>
        <dbReference type="ARBA" id="ARBA00022801"/>
    </source>
</evidence>
<sequence>MTITQYYYYTIACFLICRIIQKVENKYGTSNSEWDDLTKRKYKTMDRKFKEVQIGGVYYNSRILLSASSNVTFKGKLFAKGDDSSSYTCSHEEGNTSGVQNKDNDNFIEDSEGILSKLKKNKLIIRFKKEENMLTSTFRHNFVNVLVHCGRVKKLSYINFYLFDIFPNVDDTLLKICLLSLFNSKNVLVELDFQILPIEKKSIKMKFKEDHHIDISNQNKSRKSNCCNRNMFHLHSKVAFRKFLHRLQNNSKGTNIFNGYDKTKMKEGTEISAEYEVHDVNVCIVDTGIDYNHRDLKENIIHIRNKRREGEVEEDSDRNQNGNTDMEWKVKERKGKYEDVEGFMDNHGHGTFIAGIIAGNSGKNNQGIRGISKKAKLIICKALNSKNAGYISDILKCFNFCAEKKAKIINASFASSKNYPSLFAALKELEEKKILVVSSSGNCCPNMDFSNNTFNECDLDVTKVYPTAYSLHLTNLITVSNMIQESNGNIILSPDSCYSKNYVHLAAPGNDIISTFPQNKYAISSGSSFSAAVITGLASLVLSINDKLTYEDVIHLFQQSIVQTKSLQGRVKWGGFLNVHQLIKSTIEN</sequence>
<dbReference type="SUPFAM" id="SSF52743">
    <property type="entry name" value="Subtilisin-like"/>
    <property type="match status" value="1"/>
</dbReference>
<proteinExistence type="inferred from homology"/>
<dbReference type="PANTHER" id="PTHR43399">
    <property type="entry name" value="SUBTILISIN-RELATED"/>
    <property type="match status" value="1"/>
</dbReference>
<evidence type="ECO:0000313" key="11">
    <source>
        <dbReference type="EMBL" id="GAW81483.1"/>
    </source>
</evidence>